<sequence>MSARDRLTPSQQESLLREIGQALAKAAPRNWSEVTLRCDALVEFRSTEATAVLDDGTSTSVSVPTEAAVKMGRLRTGMYTPGKGTWYTAIYRVMQPGRYTIDYNYTDEPSFSIPVNDYDFLVDSRAYPRDSDATPGWLRRRLAAALEAEAVAKDNDH</sequence>
<protein>
    <submittedName>
        <fullName evidence="1">Uncharacterized protein</fullName>
    </submittedName>
</protein>
<name>A0A9X3SFL1_9ACTN</name>
<dbReference type="RefSeq" id="WP_270072183.1">
    <property type="nucleotide sequence ID" value="NZ_JAJAQC010000016.1"/>
</dbReference>
<keyword evidence="2" id="KW-1185">Reference proteome</keyword>
<dbReference type="AlphaFoldDB" id="A0A9X3SFL1"/>
<dbReference type="EMBL" id="JAJAQC010000016">
    <property type="protein sequence ID" value="MDA0564900.1"/>
    <property type="molecule type" value="Genomic_DNA"/>
</dbReference>
<proteinExistence type="predicted"/>
<organism evidence="1 2">
    <name type="scientific">Streptomonospora mangrovi</name>
    <dbReference type="NCBI Taxonomy" id="2883123"/>
    <lineage>
        <taxon>Bacteria</taxon>
        <taxon>Bacillati</taxon>
        <taxon>Actinomycetota</taxon>
        <taxon>Actinomycetes</taxon>
        <taxon>Streptosporangiales</taxon>
        <taxon>Nocardiopsidaceae</taxon>
        <taxon>Streptomonospora</taxon>
    </lineage>
</organism>
<evidence type="ECO:0000313" key="2">
    <source>
        <dbReference type="Proteomes" id="UP001140076"/>
    </source>
</evidence>
<accession>A0A9X3SFL1</accession>
<evidence type="ECO:0000313" key="1">
    <source>
        <dbReference type="EMBL" id="MDA0564900.1"/>
    </source>
</evidence>
<gene>
    <name evidence="1" type="ORF">LG943_11280</name>
</gene>
<dbReference type="SUPFAM" id="SSF160424">
    <property type="entry name" value="BH3703-like"/>
    <property type="match status" value="1"/>
</dbReference>
<reference evidence="1" key="1">
    <citation type="submission" date="2021-10" db="EMBL/GenBank/DDBJ databases">
        <title>Streptomonospora sp. nov., isolated from mangrove soil.</title>
        <authorList>
            <person name="Chen X."/>
            <person name="Ge X."/>
            <person name="Liu W."/>
        </authorList>
    </citation>
    <scope>NUCLEOTIDE SEQUENCE</scope>
    <source>
        <strain evidence="1">S1-112</strain>
    </source>
</reference>
<dbReference type="Proteomes" id="UP001140076">
    <property type="component" value="Unassembled WGS sequence"/>
</dbReference>
<comment type="caution">
    <text evidence="1">The sequence shown here is derived from an EMBL/GenBank/DDBJ whole genome shotgun (WGS) entry which is preliminary data.</text>
</comment>
<dbReference type="InterPro" id="IPR036170">
    <property type="entry name" value="YezG-like_sf"/>
</dbReference>